<dbReference type="Pfam" id="PF08455">
    <property type="entry name" value="SNF2_assoc"/>
    <property type="match status" value="1"/>
</dbReference>
<dbReference type="InterPro" id="IPR014001">
    <property type="entry name" value="Helicase_ATP-bd"/>
</dbReference>
<dbReference type="SUPFAM" id="SSF52540">
    <property type="entry name" value="P-loop containing nucleoside triphosphate hydrolases"/>
    <property type="match status" value="2"/>
</dbReference>
<dbReference type="SMART" id="SM00487">
    <property type="entry name" value="DEXDc"/>
    <property type="match status" value="1"/>
</dbReference>
<accession>A0ABV2SZH3</accession>
<dbReference type="PROSITE" id="PS51192">
    <property type="entry name" value="HELICASE_ATP_BIND_1"/>
    <property type="match status" value="1"/>
</dbReference>
<dbReference type="InterPro" id="IPR000330">
    <property type="entry name" value="SNF2_N"/>
</dbReference>
<feature type="domain" description="Helicase C-terminal" evidence="3">
    <location>
        <begin position="804"/>
        <end position="961"/>
    </location>
</feature>
<evidence type="ECO:0000313" key="5">
    <source>
        <dbReference type="Proteomes" id="UP001549749"/>
    </source>
</evidence>
<dbReference type="PROSITE" id="PS51194">
    <property type="entry name" value="HELICASE_CTER"/>
    <property type="match status" value="1"/>
</dbReference>
<sequence length="970" mass="110800">MNTGKKDQQHKTVVIPAAGNKNKVTPALLLELDHTQHPQIRISGALISFPDGDRRVQRMPLIDKRSLSIFNSLPAGVQHLLIPCTQEAMITKELQLKERYLQDPLPGISLERFIQQGLQMNLYTILQQLRPLASLLPWFCQLAEGPLPTDRVIRTTAINNYTPLLSFELKHTEAKILRLLAFATINGTVLPLSDFERYDFALRRQGEIFLLPPKDIPAIQKFTRGYVEALLGQEAPFIKNMVEPLAASYPVNKAILLRKERITETPQCNIWLSELNKSFLMLRIQWQYGDFLLEEDTAPVAYQTVDDTAYEIHREVAFEKETTAFVRALHSKFASQRNGYFYLPFADAEKAQWFVKCYRKLTDRNIAVYGMDQLQHFRYNTHIPVMDIRVKKEAADALELQVKITYGDQEITLQEIQKAILHHQPHLLLKDGTIGVIPEEWQVKYNLLMKLGQVQKDKLQLSPLHWTLTQELLNNAGSADKSVYQSKLERLQAPENNPFPVPAAIQAQLRDYQKAGFQWMCLLDEMKWGGCLADDMGLGKTLQTITFLQYIVDKYPAETHLVVCPTSLIYNWESELNKFAPQLPFTVYHGTNRVYEEENWRKPQLIITSYGTVRSDLTIFSGHSFGYVILDESQVIKNPASLTTKAVQALPARNRIILSGTPIQNNTMDLYAQMNFVNPGLLGNPSFFKSEFAQPIDKQGDNSKAAQLRKLIYPFMLRRTKEQIARDLPDKTEIIMWCEMGTAQREVYNRVKAEYRDKLLQRIDENGVGNNAIYILEGLTRLRQICNAPQLVEKETDNHAGAVKLDELLREIEENTGAHKVLVFSQFTGMLGLIAQEMESKAIPFLYLDGSTPAAARQQLVSRFQEEEEMRVFLISLKAGGVGLTLTAADYVYLVDPWWNPAAEQQAIDRTHRIGQQNKVFAYKMICKDSVEEKILLLQERKKIIAADIISEETGFMKKLSADDVAFLFS</sequence>
<dbReference type="CDD" id="cd18793">
    <property type="entry name" value="SF2_C_SNF"/>
    <property type="match status" value="1"/>
</dbReference>
<dbReference type="Pfam" id="PF00176">
    <property type="entry name" value="SNF2-rel_dom"/>
    <property type="match status" value="1"/>
</dbReference>
<feature type="domain" description="Helicase ATP-binding" evidence="2">
    <location>
        <begin position="521"/>
        <end position="680"/>
    </location>
</feature>
<dbReference type="Proteomes" id="UP001549749">
    <property type="component" value="Unassembled WGS sequence"/>
</dbReference>
<dbReference type="CDD" id="cd18012">
    <property type="entry name" value="DEXQc_arch_SWI2_SNF2"/>
    <property type="match status" value="1"/>
</dbReference>
<dbReference type="PANTHER" id="PTHR45629:SF7">
    <property type="entry name" value="DNA EXCISION REPAIR PROTEIN ERCC-6-RELATED"/>
    <property type="match status" value="1"/>
</dbReference>
<dbReference type="Pfam" id="PF00271">
    <property type="entry name" value="Helicase_C"/>
    <property type="match status" value="1"/>
</dbReference>
<keyword evidence="5" id="KW-1185">Reference proteome</keyword>
<evidence type="ECO:0000259" key="2">
    <source>
        <dbReference type="PROSITE" id="PS51192"/>
    </source>
</evidence>
<comment type="caution">
    <text evidence="4">The sequence shown here is derived from an EMBL/GenBank/DDBJ whole genome shotgun (WGS) entry which is preliminary data.</text>
</comment>
<keyword evidence="1" id="KW-0378">Hydrolase</keyword>
<dbReference type="EMBL" id="JBEXAC010000001">
    <property type="protein sequence ID" value="MET6996182.1"/>
    <property type="molecule type" value="Genomic_DNA"/>
</dbReference>
<name>A0ABV2SZH3_9BACT</name>
<reference evidence="4 5" key="1">
    <citation type="submission" date="2024-06" db="EMBL/GenBank/DDBJ databases">
        <title>Chitinophaga defluvii sp. nov., isolated from municipal sewage.</title>
        <authorList>
            <person name="Zhang L."/>
        </authorList>
    </citation>
    <scope>NUCLEOTIDE SEQUENCE [LARGE SCALE GENOMIC DNA]</scope>
    <source>
        <strain evidence="4 5">H8</strain>
    </source>
</reference>
<dbReference type="Gene3D" id="3.40.50.10810">
    <property type="entry name" value="Tandem AAA-ATPase domain"/>
    <property type="match status" value="1"/>
</dbReference>
<organism evidence="4 5">
    <name type="scientific">Chitinophaga defluvii</name>
    <dbReference type="NCBI Taxonomy" id="3163343"/>
    <lineage>
        <taxon>Bacteria</taxon>
        <taxon>Pseudomonadati</taxon>
        <taxon>Bacteroidota</taxon>
        <taxon>Chitinophagia</taxon>
        <taxon>Chitinophagales</taxon>
        <taxon>Chitinophagaceae</taxon>
        <taxon>Chitinophaga</taxon>
    </lineage>
</organism>
<dbReference type="SMART" id="SM00490">
    <property type="entry name" value="HELICc"/>
    <property type="match status" value="1"/>
</dbReference>
<evidence type="ECO:0000313" key="4">
    <source>
        <dbReference type="EMBL" id="MET6996182.1"/>
    </source>
</evidence>
<dbReference type="RefSeq" id="WP_354658830.1">
    <property type="nucleotide sequence ID" value="NZ_JBEXAC010000001.1"/>
</dbReference>
<evidence type="ECO:0000259" key="3">
    <source>
        <dbReference type="PROSITE" id="PS51194"/>
    </source>
</evidence>
<proteinExistence type="predicted"/>
<dbReference type="Gene3D" id="3.40.50.300">
    <property type="entry name" value="P-loop containing nucleotide triphosphate hydrolases"/>
    <property type="match status" value="1"/>
</dbReference>
<gene>
    <name evidence="4" type="ORF">ABR189_02330</name>
</gene>
<dbReference type="InterPro" id="IPR013663">
    <property type="entry name" value="Helicase_SWF/SNF/SWI_bac"/>
</dbReference>
<evidence type="ECO:0000256" key="1">
    <source>
        <dbReference type="ARBA" id="ARBA00022801"/>
    </source>
</evidence>
<dbReference type="InterPro" id="IPR049730">
    <property type="entry name" value="SNF2/RAD54-like_C"/>
</dbReference>
<dbReference type="InterPro" id="IPR050496">
    <property type="entry name" value="SNF2_RAD54_helicase_repair"/>
</dbReference>
<dbReference type="InterPro" id="IPR001650">
    <property type="entry name" value="Helicase_C-like"/>
</dbReference>
<protein>
    <submittedName>
        <fullName evidence="4">SNF2-related protein</fullName>
    </submittedName>
</protein>
<dbReference type="PANTHER" id="PTHR45629">
    <property type="entry name" value="SNF2/RAD54 FAMILY MEMBER"/>
    <property type="match status" value="1"/>
</dbReference>
<dbReference type="InterPro" id="IPR038718">
    <property type="entry name" value="SNF2-like_sf"/>
</dbReference>
<dbReference type="InterPro" id="IPR027417">
    <property type="entry name" value="P-loop_NTPase"/>
</dbReference>